<accession>A0ABY3NT01</accession>
<evidence type="ECO:0008006" key="3">
    <source>
        <dbReference type="Google" id="ProtNLM"/>
    </source>
</evidence>
<proteinExistence type="predicted"/>
<dbReference type="Proteomes" id="UP000324170">
    <property type="component" value="Unassembled WGS sequence"/>
</dbReference>
<keyword evidence="2" id="KW-1185">Reference proteome</keyword>
<sequence>MWCFFAPRGVRGKEYSYHFGMPFKQKQRPKVLFQKSISVFFIFKLRPDQPQFKIYR</sequence>
<comment type="caution">
    <text evidence="1">The sequence shown here is derived from an EMBL/GenBank/DDBJ whole genome shotgun (WGS) entry which is preliminary data.</text>
</comment>
<organism evidence="1 2">
    <name type="scientific">Xenorhabdus doucetiae</name>
    <dbReference type="NCBI Taxonomy" id="351671"/>
    <lineage>
        <taxon>Bacteria</taxon>
        <taxon>Pseudomonadati</taxon>
        <taxon>Pseudomonadota</taxon>
        <taxon>Gammaproteobacteria</taxon>
        <taxon>Enterobacterales</taxon>
        <taxon>Morganellaceae</taxon>
        <taxon>Xenorhabdus</taxon>
    </lineage>
</organism>
<evidence type="ECO:0000313" key="2">
    <source>
        <dbReference type="Proteomes" id="UP000324170"/>
    </source>
</evidence>
<name>A0ABY3NT01_9GAMM</name>
<gene>
    <name evidence="1" type="ORF">LY16_01297</name>
</gene>
<evidence type="ECO:0000313" key="1">
    <source>
        <dbReference type="EMBL" id="TYP10008.1"/>
    </source>
</evidence>
<reference evidence="1 2" key="1">
    <citation type="submission" date="2019-07" db="EMBL/GenBank/DDBJ databases">
        <title>Genomic Encyclopedia of Type Strains, Phase I: the one thousand microbial genomes (KMG-I) project.</title>
        <authorList>
            <person name="Kyrpides N."/>
        </authorList>
    </citation>
    <scope>NUCLEOTIDE SEQUENCE [LARGE SCALE GENOMIC DNA]</scope>
    <source>
        <strain evidence="1 2">DSM 17909</strain>
    </source>
</reference>
<protein>
    <recommendedName>
        <fullName evidence="3">Transposase</fullName>
    </recommendedName>
</protein>
<dbReference type="EMBL" id="VNHN01000016">
    <property type="protein sequence ID" value="TYP10008.1"/>
    <property type="molecule type" value="Genomic_DNA"/>
</dbReference>